<name>A0A9D2E7C8_9BACE</name>
<dbReference type="Pfam" id="PF11396">
    <property type="entry name" value="PepSY_like"/>
    <property type="match status" value="1"/>
</dbReference>
<sequence length="146" mass="16644">MKKLVLAVVAMFAVSTMVMADNDKPVQVNQLPAKAQMFLNTYFKNVKVALATQDTELFSKSYDVVFNNGDRVEFNKSGEWTEVRCRQTGVPAQIVPAPIAEYVKTTYPDAKILQIERDDRGGYEVNLSNRWEITFDKQMRVIDIDD</sequence>
<evidence type="ECO:0000259" key="2">
    <source>
        <dbReference type="Pfam" id="PF11396"/>
    </source>
</evidence>
<evidence type="ECO:0000313" key="4">
    <source>
        <dbReference type="Proteomes" id="UP000824028"/>
    </source>
</evidence>
<feature type="domain" description="Putative beta-lactamase-inhibitor-like PepSY-like" evidence="2">
    <location>
        <begin position="60"/>
        <end position="142"/>
    </location>
</feature>
<dbReference type="InterPro" id="IPR021533">
    <property type="entry name" value="PepSY-like"/>
</dbReference>
<organism evidence="3 4">
    <name type="scientific">Candidatus Bacteroides merdigallinarum</name>
    <dbReference type="NCBI Taxonomy" id="2838473"/>
    <lineage>
        <taxon>Bacteria</taxon>
        <taxon>Pseudomonadati</taxon>
        <taxon>Bacteroidota</taxon>
        <taxon>Bacteroidia</taxon>
        <taxon>Bacteroidales</taxon>
        <taxon>Bacteroidaceae</taxon>
        <taxon>Bacteroides</taxon>
    </lineage>
</organism>
<keyword evidence="1" id="KW-0732">Signal</keyword>
<feature type="signal peptide" evidence="1">
    <location>
        <begin position="1"/>
        <end position="20"/>
    </location>
</feature>
<feature type="chain" id="PRO_5038736481" evidence="1">
    <location>
        <begin position="21"/>
        <end position="146"/>
    </location>
</feature>
<dbReference type="Proteomes" id="UP000824028">
    <property type="component" value="Unassembled WGS sequence"/>
</dbReference>
<dbReference type="AlphaFoldDB" id="A0A9D2E7C8"/>
<comment type="caution">
    <text evidence="3">The sequence shown here is derived from an EMBL/GenBank/DDBJ whole genome shotgun (WGS) entry which is preliminary data.</text>
</comment>
<dbReference type="SUPFAM" id="SSF160574">
    <property type="entry name" value="BT0923-like"/>
    <property type="match status" value="1"/>
</dbReference>
<proteinExistence type="predicted"/>
<protein>
    <submittedName>
        <fullName evidence="3">PepSY-like domain-containing protein</fullName>
    </submittedName>
</protein>
<dbReference type="EMBL" id="DXBX01000010">
    <property type="protein sequence ID" value="HIZ32178.1"/>
    <property type="molecule type" value="Genomic_DNA"/>
</dbReference>
<accession>A0A9D2E7C8</accession>
<evidence type="ECO:0000313" key="3">
    <source>
        <dbReference type="EMBL" id="HIZ32178.1"/>
    </source>
</evidence>
<dbReference type="Gene3D" id="3.40.1420.30">
    <property type="match status" value="1"/>
</dbReference>
<reference evidence="3" key="1">
    <citation type="journal article" date="2021" name="PeerJ">
        <title>Extensive microbial diversity within the chicken gut microbiome revealed by metagenomics and culture.</title>
        <authorList>
            <person name="Gilroy R."/>
            <person name="Ravi A."/>
            <person name="Getino M."/>
            <person name="Pursley I."/>
            <person name="Horton D.L."/>
            <person name="Alikhan N.F."/>
            <person name="Baker D."/>
            <person name="Gharbi K."/>
            <person name="Hall N."/>
            <person name="Watson M."/>
            <person name="Adriaenssens E.M."/>
            <person name="Foster-Nyarko E."/>
            <person name="Jarju S."/>
            <person name="Secka A."/>
            <person name="Antonio M."/>
            <person name="Oren A."/>
            <person name="Chaudhuri R.R."/>
            <person name="La Ragione R."/>
            <person name="Hildebrand F."/>
            <person name="Pallen M.J."/>
        </authorList>
    </citation>
    <scope>NUCLEOTIDE SEQUENCE</scope>
    <source>
        <strain evidence="3">ChiHjej9B8-1298</strain>
    </source>
</reference>
<reference evidence="3" key="2">
    <citation type="submission" date="2021-04" db="EMBL/GenBank/DDBJ databases">
        <authorList>
            <person name="Gilroy R."/>
        </authorList>
    </citation>
    <scope>NUCLEOTIDE SEQUENCE</scope>
    <source>
        <strain evidence="3">ChiHjej9B8-1298</strain>
    </source>
</reference>
<gene>
    <name evidence="3" type="ORF">H9814_01335</name>
</gene>
<evidence type="ECO:0000256" key="1">
    <source>
        <dbReference type="SAM" id="SignalP"/>
    </source>
</evidence>